<keyword evidence="10" id="KW-1185">Reference proteome</keyword>
<protein>
    <recommendedName>
        <fullName evidence="11">Heparinase II/III-like protein</fullName>
    </recommendedName>
</protein>
<dbReference type="GO" id="GO:0042597">
    <property type="term" value="C:periplasmic space"/>
    <property type="evidence" value="ECO:0007669"/>
    <property type="project" value="UniProtKB-SubCell"/>
</dbReference>
<dbReference type="Gene3D" id="2.60.40.10">
    <property type="entry name" value="Immunoglobulins"/>
    <property type="match status" value="1"/>
</dbReference>
<dbReference type="GO" id="GO:0016829">
    <property type="term" value="F:lyase activity"/>
    <property type="evidence" value="ECO:0007669"/>
    <property type="project" value="UniProtKB-KW"/>
</dbReference>
<dbReference type="AlphaFoldDB" id="A0A8J3AEQ2"/>
<dbReference type="InterPro" id="IPR013783">
    <property type="entry name" value="Ig-like_fold"/>
</dbReference>
<dbReference type="RefSeq" id="WP_087998746.1">
    <property type="nucleotide sequence ID" value="NZ_BMHB01000001.1"/>
</dbReference>
<comment type="caution">
    <text evidence="9">The sequence shown here is derived from an EMBL/GenBank/DDBJ whole genome shotgun (WGS) entry which is preliminary data.</text>
</comment>
<evidence type="ECO:0000313" key="9">
    <source>
        <dbReference type="EMBL" id="GGI10784.1"/>
    </source>
</evidence>
<dbReference type="Gene3D" id="2.70.98.70">
    <property type="match status" value="1"/>
</dbReference>
<evidence type="ECO:0000256" key="5">
    <source>
        <dbReference type="SAM" id="SignalP"/>
    </source>
</evidence>
<dbReference type="OrthoDB" id="7335480at2"/>
<dbReference type="InterPro" id="IPR041498">
    <property type="entry name" value="Big_6"/>
</dbReference>
<feature type="domain" description="Heparin-sulfate lyase N-terminal" evidence="7">
    <location>
        <begin position="32"/>
        <end position="262"/>
    </location>
</feature>
<dbReference type="EMBL" id="BMHB01000001">
    <property type="protein sequence ID" value="GGI10784.1"/>
    <property type="molecule type" value="Genomic_DNA"/>
</dbReference>
<proteinExistence type="predicted"/>
<evidence type="ECO:0000259" key="8">
    <source>
        <dbReference type="Pfam" id="PF17936"/>
    </source>
</evidence>
<evidence type="ECO:0000256" key="1">
    <source>
        <dbReference type="ARBA" id="ARBA00004418"/>
    </source>
</evidence>
<feature type="signal peptide" evidence="5">
    <location>
        <begin position="1"/>
        <end position="23"/>
    </location>
</feature>
<evidence type="ECO:0000256" key="3">
    <source>
        <dbReference type="ARBA" id="ARBA00022764"/>
    </source>
</evidence>
<keyword evidence="4" id="KW-0456">Lyase</keyword>
<accession>A0A8J3AEQ2</accession>
<dbReference type="SUPFAM" id="SSF48230">
    <property type="entry name" value="Chondroitin AC/alginate lyase"/>
    <property type="match status" value="1"/>
</dbReference>
<name>A0A8J3AEQ2_9BACI</name>
<dbReference type="Gene3D" id="1.50.10.100">
    <property type="entry name" value="Chondroitin AC/alginate lyase"/>
    <property type="match status" value="1"/>
</dbReference>
<evidence type="ECO:0000259" key="7">
    <source>
        <dbReference type="Pfam" id="PF16889"/>
    </source>
</evidence>
<evidence type="ECO:0000259" key="6">
    <source>
        <dbReference type="Pfam" id="PF07940"/>
    </source>
</evidence>
<evidence type="ECO:0000256" key="4">
    <source>
        <dbReference type="ARBA" id="ARBA00023239"/>
    </source>
</evidence>
<evidence type="ECO:0008006" key="11">
    <source>
        <dbReference type="Google" id="ProtNLM"/>
    </source>
</evidence>
<organism evidence="9 10">
    <name type="scientific">Gottfriedia solisilvae</name>
    <dbReference type="NCBI Taxonomy" id="1516104"/>
    <lineage>
        <taxon>Bacteria</taxon>
        <taxon>Bacillati</taxon>
        <taxon>Bacillota</taxon>
        <taxon>Bacilli</taxon>
        <taxon>Bacillales</taxon>
        <taxon>Bacillaceae</taxon>
        <taxon>Gottfriedia</taxon>
    </lineage>
</organism>
<dbReference type="InterPro" id="IPR008929">
    <property type="entry name" value="Chondroitin_lyas"/>
</dbReference>
<dbReference type="PANTHER" id="PTHR39210:SF1">
    <property type="entry name" value="HEPARIN-SULFATE LYASE"/>
    <property type="match status" value="1"/>
</dbReference>
<dbReference type="Pfam" id="PF17936">
    <property type="entry name" value="Big_6"/>
    <property type="match status" value="2"/>
</dbReference>
<reference evidence="10" key="1">
    <citation type="journal article" date="2019" name="Int. J. Syst. Evol. Microbiol.">
        <title>The Global Catalogue of Microorganisms (GCM) 10K type strain sequencing project: providing services to taxonomists for standard genome sequencing and annotation.</title>
        <authorList>
            <consortium name="The Broad Institute Genomics Platform"/>
            <consortium name="The Broad Institute Genome Sequencing Center for Infectious Disease"/>
            <person name="Wu L."/>
            <person name="Ma J."/>
        </authorList>
    </citation>
    <scope>NUCLEOTIDE SEQUENCE [LARGE SCALE GENOMIC DNA]</scope>
    <source>
        <strain evidence="10">CGMCC 1.14993</strain>
    </source>
</reference>
<dbReference type="InterPro" id="IPR012480">
    <property type="entry name" value="Hepar_II_III_C"/>
</dbReference>
<feature type="chain" id="PRO_5035265438" description="Heparinase II/III-like protein" evidence="5">
    <location>
        <begin position="24"/>
        <end position="741"/>
    </location>
</feature>
<feature type="domain" description="Heparinase II/III-like C-terminal" evidence="6">
    <location>
        <begin position="339"/>
        <end position="480"/>
    </location>
</feature>
<dbReference type="InterPro" id="IPR031680">
    <property type="entry name" value="Hepar_II_III_N"/>
</dbReference>
<feature type="domain" description="Bacterial Ig" evidence="8">
    <location>
        <begin position="663"/>
        <end position="739"/>
    </location>
</feature>
<keyword evidence="2 5" id="KW-0732">Signal</keyword>
<sequence>MKQILCTFLTVAILISSSIQTFAEENKEIYITKRSAVSDNTLEYAEKILSGELFVSPNYPAYKITLPVNWKEDPYKSTTWRLYYQSLDALSYLTNAYEMTNDPKYLTYGLEMIQSFWKVNHSPEKATDSYTYESHAMANRTNNLMYFYHYYVSSPIATKDIQNYLKVILRKHGVVLNDDQYYNFRSNHGIYEDRSLIELASYFPEFSTSSVWKEHALYRTKQHILKDFTPEGLHKEHSPLYFLLVMNLIEDINKIAEDPELSQLVLKGQNAFSKIVLSDFRLPGLGDSDYTSAQITNSYSKLDPEFEYVITKGEKGKQPPLVTNVSDSLAVIRDGWGDDTSSIVFSASNFSVVHKHADDLSFLFSQNGQDIFIDSGKYNYNTREAVQKYLRTTFAHNVVTIDGKSYPISLENVGKSKISNVVENKDSVIMTGEHTIYSGVTVYRTIIYLKEKKITCIQDEVLSDTQHTANQIFNIGQTIPTKTIDTNTIKLNDSITMKQHNPSYLKEYFGQMNPIRGFASTTFNEIFPIKQLDFESSGKNIQYFTSISTTPTTVSQFSLTADQYRITLSDGSNYIVTKPITTPFVSAVSDKSLKISGFTQGNAMVSIHSGNDTIAKGIANQNGNFNIKINKQLAGKKLTVIVKSKNAFYKEASTETIVLDKTAPTTPTIHPITKTINSLSGTSEKFVTIFIEIDHEVFTTKTNSNGNFQLKIPSPQKGMSIKVYAKDSSGNMSDTRTVKLK</sequence>
<keyword evidence="3" id="KW-0574">Periplasm</keyword>
<evidence type="ECO:0000313" key="10">
    <source>
        <dbReference type="Proteomes" id="UP000626244"/>
    </source>
</evidence>
<comment type="subcellular location">
    <subcellularLocation>
        <location evidence="1">Periplasm</location>
    </subcellularLocation>
</comment>
<dbReference type="Pfam" id="PF07940">
    <property type="entry name" value="Hepar_II_III_C"/>
    <property type="match status" value="1"/>
</dbReference>
<evidence type="ECO:0000256" key="2">
    <source>
        <dbReference type="ARBA" id="ARBA00022729"/>
    </source>
</evidence>
<dbReference type="PANTHER" id="PTHR39210">
    <property type="entry name" value="HEPARIN-SULFATE LYASE"/>
    <property type="match status" value="1"/>
</dbReference>
<dbReference type="Pfam" id="PF16889">
    <property type="entry name" value="Hepar_II_III_N"/>
    <property type="match status" value="1"/>
</dbReference>
<dbReference type="Proteomes" id="UP000626244">
    <property type="component" value="Unassembled WGS sequence"/>
</dbReference>
<feature type="domain" description="Bacterial Ig" evidence="8">
    <location>
        <begin position="582"/>
        <end position="644"/>
    </location>
</feature>
<gene>
    <name evidence="9" type="ORF">GCM10007380_04540</name>
</gene>